<evidence type="ECO:0000313" key="3">
    <source>
        <dbReference type="Proteomes" id="UP000567179"/>
    </source>
</evidence>
<dbReference type="AlphaFoldDB" id="A0A8H5BDP9"/>
<keyword evidence="3" id="KW-1185">Reference proteome</keyword>
<gene>
    <name evidence="2" type="ORF">D9619_001598</name>
</gene>
<sequence length="278" mass="29979">MSSTTTTTLTASTSTPESSLSVAGQQWSSTVSQDFEETALLSHTAAVGFANSWDAAEAYDAQEIEIAYPYEDYDSMLDSAPLTPDLTWDSQPSSGADFSEEQLKSVFEDWDDLLPAYAGPALSNDNVPRIQVVEEGGSQVLLIPADSDFYNEPEPPKKAFQLQFMDLPEVPSNPVIIIARGDRGSNSSAEPTLLAENLSPPTAMRKGSGMMLFVDTTLLSATSWAVNSSTGSLTPSYLTPAFARSSIEESTWVPKDSPTYRLDVPLDCHCLASPIEQV</sequence>
<feature type="region of interest" description="Disordered" evidence="1">
    <location>
        <begin position="1"/>
        <end position="22"/>
    </location>
</feature>
<protein>
    <submittedName>
        <fullName evidence="2">Uncharacterized protein</fullName>
    </submittedName>
</protein>
<feature type="compositionally biased region" description="Low complexity" evidence="1">
    <location>
        <begin position="1"/>
        <end position="21"/>
    </location>
</feature>
<dbReference type="EMBL" id="JAACJJ010000028">
    <property type="protein sequence ID" value="KAF5321407.1"/>
    <property type="molecule type" value="Genomic_DNA"/>
</dbReference>
<evidence type="ECO:0000313" key="2">
    <source>
        <dbReference type="EMBL" id="KAF5321407.1"/>
    </source>
</evidence>
<evidence type="ECO:0000256" key="1">
    <source>
        <dbReference type="SAM" id="MobiDB-lite"/>
    </source>
</evidence>
<comment type="caution">
    <text evidence="2">The sequence shown here is derived from an EMBL/GenBank/DDBJ whole genome shotgun (WGS) entry which is preliminary data.</text>
</comment>
<accession>A0A8H5BDP9</accession>
<name>A0A8H5BDP9_9AGAR</name>
<dbReference type="Proteomes" id="UP000567179">
    <property type="component" value="Unassembled WGS sequence"/>
</dbReference>
<organism evidence="2 3">
    <name type="scientific">Psilocybe cf. subviscida</name>
    <dbReference type="NCBI Taxonomy" id="2480587"/>
    <lineage>
        <taxon>Eukaryota</taxon>
        <taxon>Fungi</taxon>
        <taxon>Dikarya</taxon>
        <taxon>Basidiomycota</taxon>
        <taxon>Agaricomycotina</taxon>
        <taxon>Agaricomycetes</taxon>
        <taxon>Agaricomycetidae</taxon>
        <taxon>Agaricales</taxon>
        <taxon>Agaricineae</taxon>
        <taxon>Strophariaceae</taxon>
        <taxon>Psilocybe</taxon>
    </lineage>
</organism>
<proteinExistence type="predicted"/>
<reference evidence="2 3" key="1">
    <citation type="journal article" date="2020" name="ISME J.">
        <title>Uncovering the hidden diversity of litter-decomposition mechanisms in mushroom-forming fungi.</title>
        <authorList>
            <person name="Floudas D."/>
            <person name="Bentzer J."/>
            <person name="Ahren D."/>
            <person name="Johansson T."/>
            <person name="Persson P."/>
            <person name="Tunlid A."/>
        </authorList>
    </citation>
    <scope>NUCLEOTIDE SEQUENCE [LARGE SCALE GENOMIC DNA]</scope>
    <source>
        <strain evidence="2 3">CBS 101986</strain>
    </source>
</reference>